<feature type="compositionally biased region" description="Polar residues" evidence="6">
    <location>
        <begin position="13"/>
        <end position="29"/>
    </location>
</feature>
<feature type="domain" description="Inhibitor I9" evidence="8">
    <location>
        <begin position="77"/>
        <end position="154"/>
    </location>
</feature>
<dbReference type="PROSITE" id="PS00136">
    <property type="entry name" value="SUBTILASE_ASP"/>
    <property type="match status" value="1"/>
</dbReference>
<dbReference type="InterPro" id="IPR000209">
    <property type="entry name" value="Peptidase_S8/S53_dom"/>
</dbReference>
<keyword evidence="2" id="KW-0645">Protease</keyword>
<dbReference type="EMBL" id="LSRC01000008">
    <property type="protein sequence ID" value="KXI18774.1"/>
    <property type="molecule type" value="Genomic_DNA"/>
</dbReference>
<dbReference type="Pfam" id="PF05922">
    <property type="entry name" value="Inhibitor_I9"/>
    <property type="match status" value="1"/>
</dbReference>
<dbReference type="Gene3D" id="3.40.50.200">
    <property type="entry name" value="Peptidase S8/S53 domain"/>
    <property type="match status" value="1"/>
</dbReference>
<evidence type="ECO:0000256" key="4">
    <source>
        <dbReference type="ARBA" id="ARBA00022825"/>
    </source>
</evidence>
<sequence>GIAAATLLVPLSQANASENKNNEETSTSFAIKDTKDKSSNLLESSAKKLAHKNLIDSEKLYKKFGSKTVVNSKKPITVIVTLKKQPKTPSKQQEQDNKFNQDQLIKKWSSKYDMSVRRQFGYLMNGFEATLPSNRIVDLQNEPEIASVAKERLYYPLENYARTLQGVNEEFKKKGLDGTGMLVSIIDTGIDPTHQDMKLDDSAKSHLKMKPRKGFTDKVPDGYNYADENYTITDNGAEQHGMHVAGIVAANGDEPGKPADKNWRVDGVAPNAQLLAMK</sequence>
<dbReference type="GO" id="GO:0004252">
    <property type="term" value="F:serine-type endopeptidase activity"/>
    <property type="evidence" value="ECO:0007669"/>
    <property type="project" value="InterPro"/>
</dbReference>
<accession>A0A135ZAS5</accession>
<dbReference type="PATRIC" id="fig|2702.101.peg.195"/>
<feature type="domain" description="Peptidase S8/S53" evidence="7">
    <location>
        <begin position="178"/>
        <end position="278"/>
    </location>
</feature>
<dbReference type="InterPro" id="IPR010259">
    <property type="entry name" value="S8pro/Inhibitor_I9"/>
</dbReference>
<dbReference type="InterPro" id="IPR015500">
    <property type="entry name" value="Peptidase_S8_subtilisin-rel"/>
</dbReference>
<feature type="region of interest" description="Disordered" evidence="6">
    <location>
        <begin position="13"/>
        <end position="32"/>
    </location>
</feature>
<keyword evidence="4" id="KW-0720">Serine protease</keyword>
<dbReference type="PANTHER" id="PTHR43806">
    <property type="entry name" value="PEPTIDASE S8"/>
    <property type="match status" value="1"/>
</dbReference>
<keyword evidence="3" id="KW-0378">Hydrolase</keyword>
<dbReference type="PANTHER" id="PTHR43806:SF11">
    <property type="entry name" value="CEREVISIN-RELATED"/>
    <property type="match status" value="1"/>
</dbReference>
<evidence type="ECO:0000256" key="2">
    <source>
        <dbReference type="ARBA" id="ARBA00022670"/>
    </source>
</evidence>
<dbReference type="RefSeq" id="WP_155642865.1">
    <property type="nucleotide sequence ID" value="NZ_KQ961852.1"/>
</dbReference>
<evidence type="ECO:0000259" key="8">
    <source>
        <dbReference type="Pfam" id="PF05922"/>
    </source>
</evidence>
<evidence type="ECO:0000256" key="6">
    <source>
        <dbReference type="SAM" id="MobiDB-lite"/>
    </source>
</evidence>
<dbReference type="Pfam" id="PF00082">
    <property type="entry name" value="Peptidase_S8"/>
    <property type="match status" value="1"/>
</dbReference>
<gene>
    <name evidence="9" type="ORF">HMPREF3230_00197</name>
</gene>
<reference evidence="9 10" key="1">
    <citation type="submission" date="2016-02" db="EMBL/GenBank/DDBJ databases">
        <authorList>
            <person name="Wen L."/>
            <person name="He K."/>
            <person name="Yang H."/>
        </authorList>
    </citation>
    <scope>NUCLEOTIDE SEQUENCE [LARGE SCALE GENOMIC DNA]</scope>
    <source>
        <strain evidence="9 10">CMW7778B</strain>
    </source>
</reference>
<comment type="caution">
    <text evidence="9">The sequence shown here is derived from an EMBL/GenBank/DDBJ whole genome shotgun (WGS) entry which is preliminary data.</text>
</comment>
<dbReference type="AlphaFoldDB" id="A0A135ZAS5"/>
<dbReference type="Gene3D" id="3.30.70.80">
    <property type="entry name" value="Peptidase S8 propeptide/proteinase inhibitor I9"/>
    <property type="match status" value="1"/>
</dbReference>
<dbReference type="InterPro" id="IPR036852">
    <property type="entry name" value="Peptidase_S8/S53_dom_sf"/>
</dbReference>
<feature type="non-terminal residue" evidence="9">
    <location>
        <position position="278"/>
    </location>
</feature>
<dbReference type="PROSITE" id="PS51892">
    <property type="entry name" value="SUBTILASE"/>
    <property type="match status" value="1"/>
</dbReference>
<dbReference type="InterPro" id="IPR050131">
    <property type="entry name" value="Peptidase_S8_subtilisin-like"/>
</dbReference>
<dbReference type="InterPro" id="IPR037045">
    <property type="entry name" value="S8pro/Inhibitor_I9_sf"/>
</dbReference>
<evidence type="ECO:0008006" key="11">
    <source>
        <dbReference type="Google" id="ProtNLM"/>
    </source>
</evidence>
<name>A0A135ZAS5_GARVA</name>
<evidence type="ECO:0000259" key="7">
    <source>
        <dbReference type="Pfam" id="PF00082"/>
    </source>
</evidence>
<evidence type="ECO:0000313" key="9">
    <source>
        <dbReference type="EMBL" id="KXI18774.1"/>
    </source>
</evidence>
<comment type="caution">
    <text evidence="5">Lacks conserved residue(s) required for the propagation of feature annotation.</text>
</comment>
<dbReference type="Proteomes" id="UP000070505">
    <property type="component" value="Unassembled WGS sequence"/>
</dbReference>
<dbReference type="PRINTS" id="PR00723">
    <property type="entry name" value="SUBTILISIN"/>
</dbReference>
<protein>
    <recommendedName>
        <fullName evidence="11">Serine protease</fullName>
    </recommendedName>
</protein>
<evidence type="ECO:0000256" key="5">
    <source>
        <dbReference type="PROSITE-ProRule" id="PRU01240"/>
    </source>
</evidence>
<dbReference type="PROSITE" id="PS00137">
    <property type="entry name" value="SUBTILASE_HIS"/>
    <property type="match status" value="1"/>
</dbReference>
<dbReference type="InterPro" id="IPR023827">
    <property type="entry name" value="Peptidase_S8_Asp-AS"/>
</dbReference>
<evidence type="ECO:0000256" key="1">
    <source>
        <dbReference type="ARBA" id="ARBA00011073"/>
    </source>
</evidence>
<dbReference type="GO" id="GO:0006508">
    <property type="term" value="P:proteolysis"/>
    <property type="evidence" value="ECO:0007669"/>
    <property type="project" value="UniProtKB-KW"/>
</dbReference>
<evidence type="ECO:0000313" key="10">
    <source>
        <dbReference type="Proteomes" id="UP000070505"/>
    </source>
</evidence>
<dbReference type="InterPro" id="IPR022398">
    <property type="entry name" value="Peptidase_S8_His-AS"/>
</dbReference>
<evidence type="ECO:0000256" key="3">
    <source>
        <dbReference type="ARBA" id="ARBA00022801"/>
    </source>
</evidence>
<comment type="similarity">
    <text evidence="1 5">Belongs to the peptidase S8 family.</text>
</comment>
<feature type="non-terminal residue" evidence="9">
    <location>
        <position position="1"/>
    </location>
</feature>
<proteinExistence type="inferred from homology"/>
<dbReference type="SUPFAM" id="SSF52743">
    <property type="entry name" value="Subtilisin-like"/>
    <property type="match status" value="1"/>
</dbReference>
<organism evidence="9 10">
    <name type="scientific">Gardnerella vaginalis</name>
    <dbReference type="NCBI Taxonomy" id="2702"/>
    <lineage>
        <taxon>Bacteria</taxon>
        <taxon>Bacillati</taxon>
        <taxon>Actinomycetota</taxon>
        <taxon>Actinomycetes</taxon>
        <taxon>Bifidobacteriales</taxon>
        <taxon>Bifidobacteriaceae</taxon>
        <taxon>Gardnerella</taxon>
    </lineage>
</organism>